<dbReference type="Pfam" id="PF02687">
    <property type="entry name" value="FtsX"/>
    <property type="match status" value="2"/>
</dbReference>
<dbReference type="PANTHER" id="PTHR30572:SF4">
    <property type="entry name" value="ABC TRANSPORTER PERMEASE YTRF"/>
    <property type="match status" value="1"/>
</dbReference>
<proteinExistence type="inferred from homology"/>
<dbReference type="PANTHER" id="PTHR30572">
    <property type="entry name" value="MEMBRANE COMPONENT OF TRANSPORTER-RELATED"/>
    <property type="match status" value="1"/>
</dbReference>
<feature type="transmembrane region" description="Helical" evidence="7">
    <location>
        <begin position="12"/>
        <end position="32"/>
    </location>
</feature>
<evidence type="ECO:0000256" key="7">
    <source>
        <dbReference type="SAM" id="Phobius"/>
    </source>
</evidence>
<comment type="similarity">
    <text evidence="6">Belongs to the ABC-4 integral membrane protein family.</text>
</comment>
<evidence type="ECO:0000313" key="10">
    <source>
        <dbReference type="Proteomes" id="UP000577707"/>
    </source>
</evidence>
<sequence length="794" mass="82676">MRTVLFASLRTYARRYAAAVVAVIAAVALIVVTNALTTATKAGLFAGIDAPFQNAVGAVDFPSEEVTEKYTEQGGWPIAASMQSVRSETKLLGQEIMVGAVSTEKRWQWQDLEEGRFPTAAGESVVDANAAKTNEVGIGDTLKVGTGESAVETTVVGLVDAPAMWSSPIYVTLPEMQGWEDQYVQTVMTATTGDEADGWLNTDDYLTELQTQLNKEVNVVAYMVLIFAFIALFVSVLVITNTFSILFAQRMRDFALLRAMGATKRQVLRSVRREALALGLLASLMGLAVGALLGWGIVALVRQLAETAPLGAVSFEWPWLVGAFVLGVLTTLVASWLPTRRLMRLSPLAALRPQEGFDVRGAGMFRIGLGVAVILAGVATIFVAVGWDDAQIGMLIVLLGCAVTFLGVMLLGPVLVPGLVRLAGSALATVAGSPAKLAAANAGRNPKRTAATAASLLVGVTLTTGVLTGMNTIRSATLDEMAAQHPIDLALQAESKPLEDSVLDDAKSVPGVDDAVAVPGAMASVEAGGKPVPVPVVAPPGGDIALRDLSVKPGTMVISPVAASAFVEDSFEASGEKVTLVVGDRSATVTLDVREIDGAPQISAATLRTLTEDPQTYAVWVRAEAGADPEDLAGTLGALAPDAELINGKGQRAWVELQLDVFTWAVIGLLAISVLIALAGIANTLGLSVLERGREHALLRALGLTKRQLRRTLAAEAVLLSAVAALVGTALGVFFAWGGSEILVGDIMPDATFKLPVLQLVGVVVAAGLAGLVSCVAPSKRATKVSPAEGLALD</sequence>
<protein>
    <submittedName>
        <fullName evidence="9">Putative ABC transport system permease protein</fullName>
    </submittedName>
</protein>
<reference evidence="9 10" key="1">
    <citation type="submission" date="2020-08" db="EMBL/GenBank/DDBJ databases">
        <title>Genomic Encyclopedia of Type Strains, Phase III (KMG-III): the genomes of soil and plant-associated and newly described type strains.</title>
        <authorList>
            <person name="Whitman W."/>
        </authorList>
    </citation>
    <scope>NUCLEOTIDE SEQUENCE [LARGE SCALE GENOMIC DNA]</scope>
    <source>
        <strain evidence="9 10">CECT 3302</strain>
    </source>
</reference>
<feature type="domain" description="ABC3 transporter permease C-terminal" evidence="8">
    <location>
        <begin position="226"/>
        <end position="347"/>
    </location>
</feature>
<accession>A0A7W5F971</accession>
<feature type="transmembrane region" description="Helical" evidence="7">
    <location>
        <begin position="757"/>
        <end position="777"/>
    </location>
</feature>
<keyword evidence="5 7" id="KW-0472">Membrane</keyword>
<dbReference type="Proteomes" id="UP000577707">
    <property type="component" value="Unassembled WGS sequence"/>
</dbReference>
<dbReference type="RefSeq" id="WP_183546096.1">
    <property type="nucleotide sequence ID" value="NZ_BMQT01000009.1"/>
</dbReference>
<feature type="transmembrane region" description="Helical" evidence="7">
    <location>
        <begin position="393"/>
        <end position="416"/>
    </location>
</feature>
<name>A0A7W5F971_9ACTN</name>
<dbReference type="GO" id="GO:0022857">
    <property type="term" value="F:transmembrane transporter activity"/>
    <property type="evidence" value="ECO:0007669"/>
    <property type="project" value="TreeGrafter"/>
</dbReference>
<feature type="transmembrane region" description="Helical" evidence="7">
    <location>
        <begin position="450"/>
        <end position="470"/>
    </location>
</feature>
<feature type="transmembrane region" description="Helical" evidence="7">
    <location>
        <begin position="661"/>
        <end position="690"/>
    </location>
</feature>
<organism evidence="9 10">
    <name type="scientific">Nocardioides albus</name>
    <dbReference type="NCBI Taxonomy" id="1841"/>
    <lineage>
        <taxon>Bacteria</taxon>
        <taxon>Bacillati</taxon>
        <taxon>Actinomycetota</taxon>
        <taxon>Actinomycetes</taxon>
        <taxon>Propionibacteriales</taxon>
        <taxon>Nocardioidaceae</taxon>
        <taxon>Nocardioides</taxon>
    </lineage>
</organism>
<feature type="transmembrane region" description="Helical" evidence="7">
    <location>
        <begin position="275"/>
        <end position="297"/>
    </location>
</feature>
<feature type="domain" description="ABC3 transporter permease C-terminal" evidence="8">
    <location>
        <begin position="669"/>
        <end position="787"/>
    </location>
</feature>
<feature type="transmembrane region" description="Helical" evidence="7">
    <location>
        <begin position="713"/>
        <end position="737"/>
    </location>
</feature>
<evidence type="ECO:0000256" key="2">
    <source>
        <dbReference type="ARBA" id="ARBA00022475"/>
    </source>
</evidence>
<dbReference type="InterPro" id="IPR050250">
    <property type="entry name" value="Macrolide_Exporter_MacB"/>
</dbReference>
<dbReference type="GO" id="GO:0005886">
    <property type="term" value="C:plasma membrane"/>
    <property type="evidence" value="ECO:0007669"/>
    <property type="project" value="UniProtKB-SubCell"/>
</dbReference>
<evidence type="ECO:0000256" key="4">
    <source>
        <dbReference type="ARBA" id="ARBA00022989"/>
    </source>
</evidence>
<evidence type="ECO:0000259" key="8">
    <source>
        <dbReference type="Pfam" id="PF02687"/>
    </source>
</evidence>
<feature type="transmembrane region" description="Helical" evidence="7">
    <location>
        <begin position="367"/>
        <end position="387"/>
    </location>
</feature>
<gene>
    <name evidence="9" type="ORF">FHS12_002867</name>
</gene>
<dbReference type="EMBL" id="JACHXG010000005">
    <property type="protein sequence ID" value="MBB3089918.1"/>
    <property type="molecule type" value="Genomic_DNA"/>
</dbReference>
<keyword evidence="4 7" id="KW-1133">Transmembrane helix</keyword>
<comment type="subcellular location">
    <subcellularLocation>
        <location evidence="1">Cell membrane</location>
        <topology evidence="1">Multi-pass membrane protein</topology>
    </subcellularLocation>
</comment>
<evidence type="ECO:0000256" key="3">
    <source>
        <dbReference type="ARBA" id="ARBA00022692"/>
    </source>
</evidence>
<feature type="transmembrane region" description="Helical" evidence="7">
    <location>
        <begin position="317"/>
        <end position="337"/>
    </location>
</feature>
<keyword evidence="2" id="KW-1003">Cell membrane</keyword>
<evidence type="ECO:0000256" key="6">
    <source>
        <dbReference type="ARBA" id="ARBA00038076"/>
    </source>
</evidence>
<evidence type="ECO:0000313" key="9">
    <source>
        <dbReference type="EMBL" id="MBB3089918.1"/>
    </source>
</evidence>
<keyword evidence="3 7" id="KW-0812">Transmembrane</keyword>
<dbReference type="AlphaFoldDB" id="A0A7W5F971"/>
<keyword evidence="10" id="KW-1185">Reference proteome</keyword>
<dbReference type="InterPro" id="IPR003838">
    <property type="entry name" value="ABC3_permease_C"/>
</dbReference>
<evidence type="ECO:0000256" key="1">
    <source>
        <dbReference type="ARBA" id="ARBA00004651"/>
    </source>
</evidence>
<comment type="caution">
    <text evidence="9">The sequence shown here is derived from an EMBL/GenBank/DDBJ whole genome shotgun (WGS) entry which is preliminary data.</text>
</comment>
<feature type="transmembrane region" description="Helical" evidence="7">
    <location>
        <begin position="219"/>
        <end position="248"/>
    </location>
</feature>
<evidence type="ECO:0000256" key="5">
    <source>
        <dbReference type="ARBA" id="ARBA00023136"/>
    </source>
</evidence>